<dbReference type="InterPro" id="IPR011042">
    <property type="entry name" value="6-blade_b-propeller_TolB-like"/>
</dbReference>
<accession>A0A1M5E026</accession>
<dbReference type="SUPFAM" id="SSF63829">
    <property type="entry name" value="Calcium-dependent phosphotriesterase"/>
    <property type="match status" value="1"/>
</dbReference>
<dbReference type="Pfam" id="PF08450">
    <property type="entry name" value="SGL"/>
    <property type="match status" value="1"/>
</dbReference>
<feature type="domain" description="SMP-30/Gluconolactonase/LRE-like region" evidence="1">
    <location>
        <begin position="98"/>
        <end position="205"/>
    </location>
</feature>
<dbReference type="RefSeq" id="WP_073064573.1">
    <property type="nucleotide sequence ID" value="NZ_FQUS01000012.1"/>
</dbReference>
<dbReference type="OrthoDB" id="7675395at2"/>
<gene>
    <name evidence="2" type="ORF">SAMN05443144_11285</name>
</gene>
<evidence type="ECO:0000259" key="1">
    <source>
        <dbReference type="Pfam" id="PF08450"/>
    </source>
</evidence>
<organism evidence="2 3">
    <name type="scientific">Fodinibius roseus</name>
    <dbReference type="NCBI Taxonomy" id="1194090"/>
    <lineage>
        <taxon>Bacteria</taxon>
        <taxon>Pseudomonadati</taxon>
        <taxon>Balneolota</taxon>
        <taxon>Balneolia</taxon>
        <taxon>Balneolales</taxon>
        <taxon>Balneolaceae</taxon>
        <taxon>Fodinibius</taxon>
    </lineage>
</organism>
<dbReference type="STRING" id="1194090.SAMN05443144_11285"/>
<dbReference type="PROSITE" id="PS51257">
    <property type="entry name" value="PROKAR_LIPOPROTEIN"/>
    <property type="match status" value="1"/>
</dbReference>
<reference evidence="2 3" key="1">
    <citation type="submission" date="2016-11" db="EMBL/GenBank/DDBJ databases">
        <authorList>
            <person name="Jaros S."/>
            <person name="Januszkiewicz K."/>
            <person name="Wedrychowicz H."/>
        </authorList>
    </citation>
    <scope>NUCLEOTIDE SEQUENCE [LARGE SCALE GENOMIC DNA]</scope>
    <source>
        <strain evidence="2 3">DSM 21986</strain>
    </source>
</reference>
<keyword evidence="3" id="KW-1185">Reference proteome</keyword>
<sequence length="307" mass="33183">MDKRPLLSQGILILVFTILAGCGPDTEQETDSDQRREVGDRLTSIEEGLDGPEAIRYDPGQDAYFISNFNGSSSEADSNGYIAKAQPDGTIDSLKFMTGTEEAPLHSPRGMYITGDTLFVADLKGVHGFHTQTGQQLAFADFTEFEPGFLNDVAVGPDGAVYVTDTGQARVYRMSGTEVTIAADSLEDPPNGITLDPDNQQLIIAPWGGGQTFRSITADDTTPRDFISAGSGGNFDGIEPYNGSFLVSSQADTSIYLLGEDRESRAIIKTAPEPADIALDTKRNRVAVPYIELDRVDIWEIEAGQQQ</sequence>
<name>A0A1M5E026_9BACT</name>
<dbReference type="InterPro" id="IPR013658">
    <property type="entry name" value="SGL"/>
</dbReference>
<dbReference type="Gene3D" id="2.120.10.30">
    <property type="entry name" value="TolB, C-terminal domain"/>
    <property type="match status" value="1"/>
</dbReference>
<dbReference type="Proteomes" id="UP000184041">
    <property type="component" value="Unassembled WGS sequence"/>
</dbReference>
<evidence type="ECO:0000313" key="2">
    <source>
        <dbReference type="EMBL" id="SHF72555.1"/>
    </source>
</evidence>
<dbReference type="EMBL" id="FQUS01000012">
    <property type="protein sequence ID" value="SHF72555.1"/>
    <property type="molecule type" value="Genomic_DNA"/>
</dbReference>
<dbReference type="AlphaFoldDB" id="A0A1M5E026"/>
<protein>
    <recommendedName>
        <fullName evidence="1">SMP-30/Gluconolactonase/LRE-like region domain-containing protein</fullName>
    </recommendedName>
</protein>
<proteinExistence type="predicted"/>
<evidence type="ECO:0000313" key="3">
    <source>
        <dbReference type="Proteomes" id="UP000184041"/>
    </source>
</evidence>